<dbReference type="InterPro" id="IPR050330">
    <property type="entry name" value="Bact_OuterMem_StrucFunc"/>
</dbReference>
<dbReference type="Gene3D" id="3.30.1330.60">
    <property type="entry name" value="OmpA-like domain"/>
    <property type="match status" value="1"/>
</dbReference>
<dbReference type="RefSeq" id="WP_251810565.1">
    <property type="nucleotide sequence ID" value="NZ_CP101527.1"/>
</dbReference>
<dbReference type="PRINTS" id="PR01021">
    <property type="entry name" value="OMPADOMAIN"/>
</dbReference>
<proteinExistence type="predicted"/>
<dbReference type="GO" id="GO:0009279">
    <property type="term" value="C:cell outer membrane"/>
    <property type="evidence" value="ECO:0007669"/>
    <property type="project" value="UniProtKB-SubCell"/>
</dbReference>
<sequence>MNLLIKSVLFLTLFTSTAHANVADHPLLSKYENASVMRSSFVDYSTISIPIGKMGEKDSPQNNTLSLTGDITRHTYSVEQTSSLKVFKNYHDALSQSGFSFVYQCELASCGSVQQLHELAGKVSLQETLYDYDKNPYYMVVKRTGDKGTIYIAIMVVSNLTNTWVFQNVIEEKALQLGLVSVNTKYLAQPPKVMPVNPISDIEREKDHKLISRYPNAVIRNTSKVDYSTLTLPISSFSGSSPYQYKKISIIGDVTKHSYSIENTSSLKVFKNYQNAIQKAGFNKAYQCELLGCGTADHLAVMAEEISLEYSIYDYEHDPYYLVYKKSAEDGDVYLAVLIISNRQHTWVLQSIVEEEALESDLVEVNSDLLNQQLEQRGKALLYGVYFDTNKSIVKPESKPSMDAVAGLLNTRKALSLYVVGHTDDSGLLNHNTQLSEQRAQAVVKQLVEKYKIESSRLIAVGVGPYAPESTNISDKGKKLNRRVELVQRLR</sequence>
<keyword evidence="4" id="KW-0732">Signal</keyword>
<dbReference type="AlphaFoldDB" id="A0A9E8HJQ0"/>
<organism evidence="6 7">
    <name type="scientific">Alkalimarinus sediminis</name>
    <dbReference type="NCBI Taxonomy" id="1632866"/>
    <lineage>
        <taxon>Bacteria</taxon>
        <taxon>Pseudomonadati</taxon>
        <taxon>Pseudomonadota</taxon>
        <taxon>Gammaproteobacteria</taxon>
        <taxon>Alteromonadales</taxon>
        <taxon>Alteromonadaceae</taxon>
        <taxon>Alkalimarinus</taxon>
    </lineage>
</organism>
<dbReference type="InterPro" id="IPR006664">
    <property type="entry name" value="OMP_bac"/>
</dbReference>
<dbReference type="PROSITE" id="PS51123">
    <property type="entry name" value="OMPA_2"/>
    <property type="match status" value="1"/>
</dbReference>
<evidence type="ECO:0000256" key="1">
    <source>
        <dbReference type="ARBA" id="ARBA00004442"/>
    </source>
</evidence>
<evidence type="ECO:0000256" key="2">
    <source>
        <dbReference type="ARBA" id="ARBA00023136"/>
    </source>
</evidence>
<dbReference type="EMBL" id="CP101527">
    <property type="protein sequence ID" value="UZW75610.1"/>
    <property type="molecule type" value="Genomic_DNA"/>
</dbReference>
<dbReference type="PANTHER" id="PTHR30329">
    <property type="entry name" value="STATOR ELEMENT OF FLAGELLAR MOTOR COMPLEX"/>
    <property type="match status" value="1"/>
</dbReference>
<dbReference type="Pfam" id="PF00691">
    <property type="entry name" value="OmpA"/>
    <property type="match status" value="1"/>
</dbReference>
<gene>
    <name evidence="6" type="ORF">NNL22_03165</name>
</gene>
<dbReference type="PANTHER" id="PTHR30329:SF20">
    <property type="entry name" value="EXPORTED PROTEIN"/>
    <property type="match status" value="1"/>
</dbReference>
<evidence type="ECO:0000313" key="6">
    <source>
        <dbReference type="EMBL" id="UZW75610.1"/>
    </source>
</evidence>
<keyword evidence="2 3" id="KW-0472">Membrane</keyword>
<dbReference type="Proteomes" id="UP001164472">
    <property type="component" value="Chromosome"/>
</dbReference>
<evidence type="ECO:0000313" key="7">
    <source>
        <dbReference type="Proteomes" id="UP001164472"/>
    </source>
</evidence>
<dbReference type="InterPro" id="IPR036737">
    <property type="entry name" value="OmpA-like_sf"/>
</dbReference>
<reference evidence="6" key="1">
    <citation type="submission" date="2022-07" db="EMBL/GenBank/DDBJ databases">
        <title>Alkalimarinus sp. nov., isolated from gut of a Alitta virens.</title>
        <authorList>
            <person name="Yang A.I."/>
            <person name="Shin N.-R."/>
        </authorList>
    </citation>
    <scope>NUCLEOTIDE SEQUENCE</scope>
    <source>
        <strain evidence="6">FA028</strain>
    </source>
</reference>
<keyword evidence="7" id="KW-1185">Reference proteome</keyword>
<feature type="domain" description="OmpA-like" evidence="5">
    <location>
        <begin position="374"/>
        <end position="491"/>
    </location>
</feature>
<evidence type="ECO:0000259" key="5">
    <source>
        <dbReference type="PROSITE" id="PS51123"/>
    </source>
</evidence>
<name>A0A9E8HJQ0_9ALTE</name>
<feature type="signal peptide" evidence="4">
    <location>
        <begin position="1"/>
        <end position="20"/>
    </location>
</feature>
<evidence type="ECO:0000256" key="4">
    <source>
        <dbReference type="SAM" id="SignalP"/>
    </source>
</evidence>
<dbReference type="SUPFAM" id="SSF103088">
    <property type="entry name" value="OmpA-like"/>
    <property type="match status" value="1"/>
</dbReference>
<feature type="chain" id="PRO_5039242694" evidence="4">
    <location>
        <begin position="21"/>
        <end position="491"/>
    </location>
</feature>
<comment type="subcellular location">
    <subcellularLocation>
        <location evidence="1">Cell outer membrane</location>
    </subcellularLocation>
</comment>
<dbReference type="KEGG" id="asem:NNL22_03165"/>
<evidence type="ECO:0000256" key="3">
    <source>
        <dbReference type="PROSITE-ProRule" id="PRU00473"/>
    </source>
</evidence>
<dbReference type="InterPro" id="IPR006665">
    <property type="entry name" value="OmpA-like"/>
</dbReference>
<dbReference type="CDD" id="cd07185">
    <property type="entry name" value="OmpA_C-like"/>
    <property type="match status" value="1"/>
</dbReference>
<accession>A0A9E8HJQ0</accession>
<protein>
    <submittedName>
        <fullName evidence="6">OmpA family protein</fullName>
    </submittedName>
</protein>